<keyword evidence="2" id="KW-1185">Reference proteome</keyword>
<evidence type="ECO:0000313" key="1">
    <source>
        <dbReference type="EMBL" id="MFD1990279.1"/>
    </source>
</evidence>
<sequence length="163" mass="18658">MSYDLHISKTEQWMDSQSHPITEKELNKVNHLLKDFPFIFEHGRLTLCGADSTVISLMIEIASQLDGYVQGDELEYYNDPNLFPPIIPSLFIDRADSTVELNGWVDDIKIGDTIHHVKFGLGQIEAIIGEQQDKELIVKFSEKTKRILAYQASTKYHVVKSYT</sequence>
<dbReference type="Pfam" id="PF21196">
    <property type="entry name" value="PcrA_UvrD_tudor"/>
    <property type="match status" value="1"/>
</dbReference>
<dbReference type="Proteomes" id="UP001597403">
    <property type="component" value="Unassembled WGS sequence"/>
</dbReference>
<dbReference type="RefSeq" id="WP_204823978.1">
    <property type="nucleotide sequence ID" value="NZ_JBHUGF010000010.1"/>
</dbReference>
<gene>
    <name evidence="1" type="ORF">ACFSGI_09945</name>
</gene>
<protein>
    <submittedName>
        <fullName evidence="1">Uncharacterized protein</fullName>
    </submittedName>
</protein>
<organism evidence="1 2">
    <name type="scientific">Paenibacillus nicotianae</name>
    <dbReference type="NCBI Taxonomy" id="1526551"/>
    <lineage>
        <taxon>Bacteria</taxon>
        <taxon>Bacillati</taxon>
        <taxon>Bacillota</taxon>
        <taxon>Bacilli</taxon>
        <taxon>Bacillales</taxon>
        <taxon>Paenibacillaceae</taxon>
        <taxon>Paenibacillus</taxon>
    </lineage>
</organism>
<evidence type="ECO:0000313" key="2">
    <source>
        <dbReference type="Proteomes" id="UP001597403"/>
    </source>
</evidence>
<name>A0ABW4UTP6_9BACL</name>
<accession>A0ABW4UTP6</accession>
<proteinExistence type="predicted"/>
<comment type="caution">
    <text evidence="1">The sequence shown here is derived from an EMBL/GenBank/DDBJ whole genome shotgun (WGS) entry which is preliminary data.</text>
</comment>
<reference evidence="2" key="1">
    <citation type="journal article" date="2019" name="Int. J. Syst. Evol. Microbiol.">
        <title>The Global Catalogue of Microorganisms (GCM) 10K type strain sequencing project: providing services to taxonomists for standard genome sequencing and annotation.</title>
        <authorList>
            <consortium name="The Broad Institute Genomics Platform"/>
            <consortium name="The Broad Institute Genome Sequencing Center for Infectious Disease"/>
            <person name="Wu L."/>
            <person name="Ma J."/>
        </authorList>
    </citation>
    <scope>NUCLEOTIDE SEQUENCE [LARGE SCALE GENOMIC DNA]</scope>
    <source>
        <strain evidence="2">CGMCC 1.15067</strain>
    </source>
</reference>
<dbReference type="EMBL" id="JBHUGF010000010">
    <property type="protein sequence ID" value="MFD1990279.1"/>
    <property type="molecule type" value="Genomic_DNA"/>
</dbReference>